<sequence>MSVDDKPLEKCCLCLFHAEFVYDCGVGLIIQNHHETVLLKDGKFSSIEGAATKMLFLQDMNTRAILKNGVVEIQHNIGYYVGEKLINLPDFGESTISCDSGDMLIWYNRSQTSCNRDVQLTGGSNPNLQYLPTKHIKLNRRLFLSGNVMTDRDVDKFNSISKNTHYKETGADSTDNVSVLFGANQINTPPLDVTQVLLDGIEFSVTEPVSTSIKLANAADLQEIKFVTKAQTTVSVTRSSLQTILEKVATKLVTFRCKSCAAKLASSQSLVRHEKVEFVDPVECPPGTRFCKLPTTIIFTEPITKYDL</sequence>
<comment type="caution">
    <text evidence="1">The sequence shown here is derived from an EMBL/GenBank/DDBJ whole genome shotgun (WGS) entry which is preliminary data.</text>
</comment>
<keyword evidence="2" id="KW-1185">Reference proteome</keyword>
<dbReference type="Proteomes" id="UP000037069">
    <property type="component" value="Unassembled WGS sequence"/>
</dbReference>
<evidence type="ECO:0000313" key="2">
    <source>
        <dbReference type="Proteomes" id="UP000037069"/>
    </source>
</evidence>
<name>A0A0L0C6H0_LUCCU</name>
<accession>A0A0L0C6H0</accession>
<gene>
    <name evidence="1" type="ORF">FF38_06115</name>
</gene>
<reference evidence="1 2" key="1">
    <citation type="journal article" date="2015" name="Nat. Commun.">
        <title>Lucilia cuprina genome unlocks parasitic fly biology to underpin future interventions.</title>
        <authorList>
            <person name="Anstead C.A."/>
            <person name="Korhonen P.K."/>
            <person name="Young N.D."/>
            <person name="Hall R.S."/>
            <person name="Jex A.R."/>
            <person name="Murali S.C."/>
            <person name="Hughes D.S."/>
            <person name="Lee S.F."/>
            <person name="Perry T."/>
            <person name="Stroehlein A.J."/>
            <person name="Ansell B.R."/>
            <person name="Breugelmans B."/>
            <person name="Hofmann A."/>
            <person name="Qu J."/>
            <person name="Dugan S."/>
            <person name="Lee S.L."/>
            <person name="Chao H."/>
            <person name="Dinh H."/>
            <person name="Han Y."/>
            <person name="Doddapaneni H.V."/>
            <person name="Worley K.C."/>
            <person name="Muzny D.M."/>
            <person name="Ioannidis P."/>
            <person name="Waterhouse R.M."/>
            <person name="Zdobnov E.M."/>
            <person name="James P.J."/>
            <person name="Bagnall N.H."/>
            <person name="Kotze A.C."/>
            <person name="Gibbs R.A."/>
            <person name="Richards S."/>
            <person name="Batterham P."/>
            <person name="Gasser R.B."/>
        </authorList>
    </citation>
    <scope>NUCLEOTIDE SEQUENCE [LARGE SCALE GENOMIC DNA]</scope>
    <source>
        <strain evidence="1 2">LS</strain>
        <tissue evidence="1">Full body</tissue>
    </source>
</reference>
<protein>
    <recommendedName>
        <fullName evidence="3">C2H2-type domain-containing protein</fullName>
    </recommendedName>
</protein>
<evidence type="ECO:0008006" key="3">
    <source>
        <dbReference type="Google" id="ProtNLM"/>
    </source>
</evidence>
<dbReference type="AlphaFoldDB" id="A0A0L0C6H0"/>
<dbReference type="EMBL" id="JRES01000832">
    <property type="protein sequence ID" value="KNC27993.1"/>
    <property type="molecule type" value="Genomic_DNA"/>
</dbReference>
<organism evidence="1 2">
    <name type="scientific">Lucilia cuprina</name>
    <name type="common">Green bottle fly</name>
    <name type="synonym">Australian sheep blowfly</name>
    <dbReference type="NCBI Taxonomy" id="7375"/>
    <lineage>
        <taxon>Eukaryota</taxon>
        <taxon>Metazoa</taxon>
        <taxon>Ecdysozoa</taxon>
        <taxon>Arthropoda</taxon>
        <taxon>Hexapoda</taxon>
        <taxon>Insecta</taxon>
        <taxon>Pterygota</taxon>
        <taxon>Neoptera</taxon>
        <taxon>Endopterygota</taxon>
        <taxon>Diptera</taxon>
        <taxon>Brachycera</taxon>
        <taxon>Muscomorpha</taxon>
        <taxon>Oestroidea</taxon>
        <taxon>Calliphoridae</taxon>
        <taxon>Luciliinae</taxon>
        <taxon>Lucilia</taxon>
    </lineage>
</organism>
<proteinExistence type="predicted"/>
<evidence type="ECO:0000313" key="1">
    <source>
        <dbReference type="EMBL" id="KNC27993.1"/>
    </source>
</evidence>